<evidence type="ECO:0000313" key="2">
    <source>
        <dbReference type="EMBL" id="MEI4803931.1"/>
    </source>
</evidence>
<feature type="domain" description="DNA/pantothenate metabolism flavoprotein C-terminal" evidence="1">
    <location>
        <begin position="4"/>
        <end position="222"/>
    </location>
</feature>
<gene>
    <name evidence="2" type="ORF">WAZ07_22440</name>
</gene>
<dbReference type="Gene3D" id="3.40.50.10300">
    <property type="entry name" value="CoaB-like"/>
    <property type="match status" value="1"/>
</dbReference>
<organism evidence="2 3">
    <name type="scientific">Bacillus bruguierae</name>
    <dbReference type="NCBI Taxonomy" id="3127667"/>
    <lineage>
        <taxon>Bacteria</taxon>
        <taxon>Bacillati</taxon>
        <taxon>Bacillota</taxon>
        <taxon>Bacilli</taxon>
        <taxon>Bacillales</taxon>
        <taxon>Bacillaceae</taxon>
        <taxon>Bacillus</taxon>
    </lineage>
</organism>
<proteinExistence type="predicted"/>
<evidence type="ECO:0000259" key="1">
    <source>
        <dbReference type="Pfam" id="PF04127"/>
    </source>
</evidence>
<dbReference type="NCBIfam" id="NF007199">
    <property type="entry name" value="PRK09620.1"/>
    <property type="match status" value="1"/>
</dbReference>
<dbReference type="SUPFAM" id="SSF102645">
    <property type="entry name" value="CoaB-like"/>
    <property type="match status" value="1"/>
</dbReference>
<keyword evidence="3" id="KW-1185">Reference proteome</keyword>
<sequence>MGNMKGKKVLITSGGCLEKWDEVRGHTNLSTGRMGKLLAEEALKSGASVIYLHGYFAEKPEGTHNLSSHSFEGIIDLQEKMKQIITSEKVDIVIMAAAGSDWIVDKIVDQEGNIMDQLGKLSSDMPPVIHFKKAPKVLAQIKQWDPGVVLVGFKLESGTSQQELITRAQIRMEGAQADFIVANASHALYTSETNHYIISKDGEVQICSDKANTAKSLINKLALIHFEKEQVVFH</sequence>
<accession>A0ABU8FPS1</accession>
<dbReference type="Proteomes" id="UP001372526">
    <property type="component" value="Unassembled WGS sequence"/>
</dbReference>
<protein>
    <submittedName>
        <fullName evidence="2">Phosphopantothenoylcysteine decarboxylase</fullName>
    </submittedName>
</protein>
<reference evidence="2 3" key="1">
    <citation type="submission" date="2024-01" db="EMBL/GenBank/DDBJ databases">
        <title>Seven novel Bacillus-like species.</title>
        <authorList>
            <person name="Liu G."/>
        </authorList>
    </citation>
    <scope>NUCLEOTIDE SEQUENCE [LARGE SCALE GENOMIC DNA]</scope>
    <source>
        <strain evidence="2 3">FJAT-51639</strain>
    </source>
</reference>
<dbReference type="InterPro" id="IPR035929">
    <property type="entry name" value="CoaB-like_sf"/>
</dbReference>
<name>A0ABU8FPS1_9BACI</name>
<dbReference type="EMBL" id="JBAWSX010000019">
    <property type="protein sequence ID" value="MEI4803931.1"/>
    <property type="molecule type" value="Genomic_DNA"/>
</dbReference>
<dbReference type="InterPro" id="IPR007085">
    <property type="entry name" value="DNA/pantothenate-metab_flavo_C"/>
</dbReference>
<dbReference type="Pfam" id="PF04127">
    <property type="entry name" value="DFP"/>
    <property type="match status" value="1"/>
</dbReference>
<comment type="caution">
    <text evidence="2">The sequence shown here is derived from an EMBL/GenBank/DDBJ whole genome shotgun (WGS) entry which is preliminary data.</text>
</comment>
<evidence type="ECO:0000313" key="3">
    <source>
        <dbReference type="Proteomes" id="UP001372526"/>
    </source>
</evidence>